<accession>A0A1R2AW24</accession>
<dbReference type="AlphaFoldDB" id="A0A1R2AW24"/>
<reference evidence="3 4" key="1">
    <citation type="submission" date="2016-11" db="EMBL/GenBank/DDBJ databases">
        <title>The macronuclear genome of Stentor coeruleus: a giant cell with tiny introns.</title>
        <authorList>
            <person name="Slabodnick M."/>
            <person name="Ruby J.G."/>
            <person name="Reiff S.B."/>
            <person name="Swart E.C."/>
            <person name="Gosai S."/>
            <person name="Prabakaran S."/>
            <person name="Witkowska E."/>
            <person name="Larue G.E."/>
            <person name="Fisher S."/>
            <person name="Freeman R.M."/>
            <person name="Gunawardena J."/>
            <person name="Chu W."/>
            <person name="Stover N.A."/>
            <person name="Gregory B.D."/>
            <person name="Nowacki M."/>
            <person name="Derisi J."/>
            <person name="Roy S.W."/>
            <person name="Marshall W.F."/>
            <person name="Sood P."/>
        </authorList>
    </citation>
    <scope>NUCLEOTIDE SEQUENCE [LARGE SCALE GENOMIC DNA]</scope>
    <source>
        <strain evidence="3">WM001</strain>
    </source>
</reference>
<evidence type="ECO:0008006" key="5">
    <source>
        <dbReference type="Google" id="ProtNLM"/>
    </source>
</evidence>
<dbReference type="EMBL" id="MPUH01001299">
    <property type="protein sequence ID" value="OMJ68645.1"/>
    <property type="molecule type" value="Genomic_DNA"/>
</dbReference>
<keyword evidence="2" id="KW-0812">Transmembrane</keyword>
<dbReference type="OrthoDB" id="10548634at2759"/>
<feature type="region of interest" description="Disordered" evidence="1">
    <location>
        <begin position="1"/>
        <end position="42"/>
    </location>
</feature>
<organism evidence="3 4">
    <name type="scientific">Stentor coeruleus</name>
    <dbReference type="NCBI Taxonomy" id="5963"/>
    <lineage>
        <taxon>Eukaryota</taxon>
        <taxon>Sar</taxon>
        <taxon>Alveolata</taxon>
        <taxon>Ciliophora</taxon>
        <taxon>Postciliodesmatophora</taxon>
        <taxon>Heterotrichea</taxon>
        <taxon>Heterotrichida</taxon>
        <taxon>Stentoridae</taxon>
        <taxon>Stentor</taxon>
    </lineage>
</organism>
<evidence type="ECO:0000256" key="1">
    <source>
        <dbReference type="SAM" id="MobiDB-lite"/>
    </source>
</evidence>
<protein>
    <recommendedName>
        <fullName evidence="5">Peroxin-13</fullName>
    </recommendedName>
</protein>
<keyword evidence="2" id="KW-0472">Membrane</keyword>
<feature type="transmembrane region" description="Helical" evidence="2">
    <location>
        <begin position="195"/>
        <end position="213"/>
    </location>
</feature>
<evidence type="ECO:0000313" key="4">
    <source>
        <dbReference type="Proteomes" id="UP000187209"/>
    </source>
</evidence>
<sequence>MTAPPKPWEVARAQPSLAPTTQSVSSPAINQPSNATTITGASSLGTTGIANSAYRRPMNSPYSLRSGYMGGGGYGMGYGGMGMGMGMYGMGGMGGMGGYGMQGYGAPSKGMIAIERFSLLVNSLCFTAETLENSMNSMKMFWETILRIKSWGAGGIIAVQKMLQNKLNYFIKYFLYLIGKGEKPDDKDGISIKTVFLNIAILYVLFLGAKFCWTEFTKPSEEMIDDMDLF</sequence>
<feature type="compositionally biased region" description="Polar residues" evidence="1">
    <location>
        <begin position="17"/>
        <end position="42"/>
    </location>
</feature>
<keyword evidence="4" id="KW-1185">Reference proteome</keyword>
<proteinExistence type="predicted"/>
<dbReference type="Proteomes" id="UP000187209">
    <property type="component" value="Unassembled WGS sequence"/>
</dbReference>
<evidence type="ECO:0000256" key="2">
    <source>
        <dbReference type="SAM" id="Phobius"/>
    </source>
</evidence>
<name>A0A1R2AW24_9CILI</name>
<evidence type="ECO:0000313" key="3">
    <source>
        <dbReference type="EMBL" id="OMJ68645.1"/>
    </source>
</evidence>
<gene>
    <name evidence="3" type="ORF">SteCoe_33838</name>
</gene>
<comment type="caution">
    <text evidence="3">The sequence shown here is derived from an EMBL/GenBank/DDBJ whole genome shotgun (WGS) entry which is preliminary data.</text>
</comment>
<keyword evidence="2" id="KW-1133">Transmembrane helix</keyword>